<evidence type="ECO:0000256" key="1">
    <source>
        <dbReference type="SAM" id="Phobius"/>
    </source>
</evidence>
<comment type="caution">
    <text evidence="2">The sequence shown here is derived from an EMBL/GenBank/DDBJ whole genome shotgun (WGS) entry which is preliminary data.</text>
</comment>
<gene>
    <name evidence="2" type="ORF">IAB19_05910</name>
</gene>
<reference evidence="2" key="1">
    <citation type="submission" date="2020-10" db="EMBL/GenBank/DDBJ databases">
        <authorList>
            <person name="Gilroy R."/>
        </authorList>
    </citation>
    <scope>NUCLEOTIDE SEQUENCE</scope>
    <source>
        <strain evidence="2">17213</strain>
    </source>
</reference>
<dbReference type="EMBL" id="JADINH010000127">
    <property type="protein sequence ID" value="MBO8415896.1"/>
    <property type="molecule type" value="Genomic_DNA"/>
</dbReference>
<evidence type="ECO:0000313" key="3">
    <source>
        <dbReference type="Proteomes" id="UP000823631"/>
    </source>
</evidence>
<dbReference type="AlphaFoldDB" id="A0A9D9GTD8"/>
<evidence type="ECO:0008006" key="4">
    <source>
        <dbReference type="Google" id="ProtNLM"/>
    </source>
</evidence>
<reference evidence="2" key="2">
    <citation type="journal article" date="2021" name="PeerJ">
        <title>Extensive microbial diversity within the chicken gut microbiome revealed by metagenomics and culture.</title>
        <authorList>
            <person name="Gilroy R."/>
            <person name="Ravi A."/>
            <person name="Getino M."/>
            <person name="Pursley I."/>
            <person name="Horton D.L."/>
            <person name="Alikhan N.F."/>
            <person name="Baker D."/>
            <person name="Gharbi K."/>
            <person name="Hall N."/>
            <person name="Watson M."/>
            <person name="Adriaenssens E.M."/>
            <person name="Foster-Nyarko E."/>
            <person name="Jarju S."/>
            <person name="Secka A."/>
            <person name="Antonio M."/>
            <person name="Oren A."/>
            <person name="Chaudhuri R.R."/>
            <person name="La Ragione R."/>
            <person name="Hildebrand F."/>
            <person name="Pallen M.J."/>
        </authorList>
    </citation>
    <scope>NUCLEOTIDE SEQUENCE</scope>
    <source>
        <strain evidence="2">17213</strain>
    </source>
</reference>
<proteinExistence type="predicted"/>
<feature type="transmembrane region" description="Helical" evidence="1">
    <location>
        <begin position="127"/>
        <end position="153"/>
    </location>
</feature>
<accession>A0A9D9GTD8</accession>
<feature type="transmembrane region" description="Helical" evidence="1">
    <location>
        <begin position="82"/>
        <end position="107"/>
    </location>
</feature>
<organism evidence="2 3">
    <name type="scientific">Candidatus Avisuccinivibrio stercorigallinarum</name>
    <dbReference type="NCBI Taxonomy" id="2840704"/>
    <lineage>
        <taxon>Bacteria</taxon>
        <taxon>Pseudomonadati</taxon>
        <taxon>Pseudomonadota</taxon>
        <taxon>Gammaproteobacteria</taxon>
        <taxon>Aeromonadales</taxon>
        <taxon>Succinivibrionaceae</taxon>
        <taxon>Succinivibrionaceae incertae sedis</taxon>
        <taxon>Candidatus Avisuccinivibrio</taxon>
    </lineage>
</organism>
<name>A0A9D9GTD8_9GAMM</name>
<keyword evidence="1" id="KW-0812">Transmembrane</keyword>
<keyword evidence="1" id="KW-1133">Transmembrane helix</keyword>
<feature type="transmembrane region" description="Helical" evidence="1">
    <location>
        <begin position="159"/>
        <end position="177"/>
    </location>
</feature>
<keyword evidence="1" id="KW-0472">Membrane</keyword>
<protein>
    <recommendedName>
        <fullName evidence="4">DUF4400 domain-containing protein</fullName>
    </recommendedName>
</protein>
<sequence>MFKLPAPFSLLINLVVIGIIFYLGWDYVLSYHDIRIARSLDAIAALGFLSRDMLEWLLDLLLAPDGYSHAIYEAMSLSPAAYIKYAVTINLLLVLLAISPGLILLCLTASRCAKVIKTHHAFEHQSLFNILTWLSWVQQGSGLLLFASCFWLTPTIPPVSALLMCLLCLSSCFIVSYRRFTPF</sequence>
<dbReference type="Proteomes" id="UP000823631">
    <property type="component" value="Unassembled WGS sequence"/>
</dbReference>
<feature type="transmembrane region" description="Helical" evidence="1">
    <location>
        <begin position="6"/>
        <end position="28"/>
    </location>
</feature>
<evidence type="ECO:0000313" key="2">
    <source>
        <dbReference type="EMBL" id="MBO8415896.1"/>
    </source>
</evidence>